<organism evidence="1 2">
    <name type="scientific">Enterococcus faecalis</name>
    <name type="common">Streptococcus faecalis</name>
    <dbReference type="NCBI Taxonomy" id="1351"/>
    <lineage>
        <taxon>Bacteria</taxon>
        <taxon>Bacillati</taxon>
        <taxon>Bacillota</taxon>
        <taxon>Bacilli</taxon>
        <taxon>Lactobacillales</taxon>
        <taxon>Enterococcaceae</taxon>
        <taxon>Enterococcus</taxon>
    </lineage>
</organism>
<evidence type="ECO:0000313" key="1">
    <source>
        <dbReference type="EMBL" id="TKK87249.1"/>
    </source>
</evidence>
<dbReference type="RefSeq" id="WP_025193310.1">
    <property type="nucleotide sequence ID" value="NZ_CABGJR010000006.1"/>
</dbReference>
<gene>
    <name evidence="1" type="ORF">EY666_07110</name>
</gene>
<protein>
    <recommendedName>
        <fullName evidence="3">Phage tail protein</fullName>
    </recommendedName>
</protein>
<evidence type="ECO:0008006" key="3">
    <source>
        <dbReference type="Google" id="ProtNLM"/>
    </source>
</evidence>
<accession>A0A4U3MFB6</accession>
<evidence type="ECO:0000313" key="2">
    <source>
        <dbReference type="Proteomes" id="UP000305511"/>
    </source>
</evidence>
<name>A0A4U3MFB6_ENTFL</name>
<proteinExistence type="predicted"/>
<sequence>MAELYVIKKDGVAIDVQTSTSGVTGLNEFVDEKIGNAGAGTVSSVNGKTGVVVLSATDVKALPDTTTIPTIPGIATSTSNGLMSKTDKAKLDALPVFTFEKVGEA</sequence>
<dbReference type="EMBL" id="SIYF01000156">
    <property type="protein sequence ID" value="TKK87249.1"/>
    <property type="molecule type" value="Genomic_DNA"/>
</dbReference>
<dbReference type="Proteomes" id="UP000305511">
    <property type="component" value="Unassembled WGS sequence"/>
</dbReference>
<comment type="caution">
    <text evidence="1">The sequence shown here is derived from an EMBL/GenBank/DDBJ whole genome shotgun (WGS) entry which is preliminary data.</text>
</comment>
<dbReference type="AlphaFoldDB" id="A0A4U3MFB6"/>
<reference evidence="1 2" key="1">
    <citation type="submission" date="2019-02" db="EMBL/GenBank/DDBJ databases">
        <title>Bacteria dissemination in different level of health care in South Africa: the effectiveness of infections prevention and control.</title>
        <authorList>
            <person name="Shobo C."/>
            <person name="Amoako D.G."/>
            <person name="Allam M."/>
            <person name="Ismail A."/>
            <person name="Bester L.A."/>
            <person name="Essack S.Y."/>
        </authorList>
    </citation>
    <scope>NUCLEOTIDE SEQUENCE [LARGE SCALE GENOMIC DNA]</scope>
    <source>
        <strain evidence="1 2">2SIL2</strain>
    </source>
</reference>